<feature type="region of interest" description="Disordered" evidence="8">
    <location>
        <begin position="88"/>
        <end position="135"/>
    </location>
</feature>
<dbReference type="InterPro" id="IPR051269">
    <property type="entry name" value="Fe-S_cluster_ET"/>
</dbReference>
<protein>
    <submittedName>
        <fullName evidence="9">Ferredoxin</fullName>
    </submittedName>
</protein>
<organism evidence="9 10">
    <name type="scientific">Mycobacterium hippophais</name>
    <dbReference type="NCBI Taxonomy" id="3016340"/>
    <lineage>
        <taxon>Bacteria</taxon>
        <taxon>Bacillati</taxon>
        <taxon>Actinomycetota</taxon>
        <taxon>Actinomycetes</taxon>
        <taxon>Mycobacteriales</taxon>
        <taxon>Mycobacteriaceae</taxon>
        <taxon>Mycobacterium</taxon>
    </lineage>
</organism>
<feature type="compositionally biased region" description="Basic and acidic residues" evidence="8">
    <location>
        <begin position="88"/>
        <end position="103"/>
    </location>
</feature>
<evidence type="ECO:0000256" key="7">
    <source>
        <dbReference type="ARBA" id="ARBA00023291"/>
    </source>
</evidence>
<dbReference type="Proteomes" id="UP001142153">
    <property type="component" value="Unassembled WGS sequence"/>
</dbReference>
<dbReference type="SUPFAM" id="SSF54862">
    <property type="entry name" value="4Fe-4S ferredoxins"/>
    <property type="match status" value="1"/>
</dbReference>
<gene>
    <name evidence="9" type="ORF">O6P37_07710</name>
</gene>
<keyword evidence="10" id="KW-1185">Reference proteome</keyword>
<dbReference type="Pfam" id="PF13459">
    <property type="entry name" value="Fer4_15"/>
    <property type="match status" value="1"/>
</dbReference>
<evidence type="ECO:0000313" key="9">
    <source>
        <dbReference type="EMBL" id="MCZ8378739.1"/>
    </source>
</evidence>
<comment type="cofactor">
    <cofactor evidence="1">
        <name>[3Fe-4S] cluster</name>
        <dbReference type="ChEBI" id="CHEBI:21137"/>
    </cofactor>
</comment>
<sequence length="135" mass="14902">MRFRGVQRDAALRGGGGDDTVRVRLDRTMCDGFGVCAKHAPEYFSLDDWGYASLVGNGTVPEADQPAVRRALLDCPVHAIIEMVERRVTDERSREEHVTDERSPLPPAGDGLPRLEESDPDHADVAREAQMMPGM</sequence>
<evidence type="ECO:0000256" key="4">
    <source>
        <dbReference type="ARBA" id="ARBA00022982"/>
    </source>
</evidence>
<keyword evidence="2" id="KW-0813">Transport</keyword>
<evidence type="ECO:0000256" key="3">
    <source>
        <dbReference type="ARBA" id="ARBA00022723"/>
    </source>
</evidence>
<evidence type="ECO:0000256" key="1">
    <source>
        <dbReference type="ARBA" id="ARBA00001927"/>
    </source>
</evidence>
<evidence type="ECO:0000313" key="10">
    <source>
        <dbReference type="Proteomes" id="UP001142153"/>
    </source>
</evidence>
<dbReference type="EMBL" id="JAPZPY010000002">
    <property type="protein sequence ID" value="MCZ8378739.1"/>
    <property type="molecule type" value="Genomic_DNA"/>
</dbReference>
<dbReference type="Gene3D" id="3.30.70.20">
    <property type="match status" value="1"/>
</dbReference>
<keyword evidence="7" id="KW-0003">3Fe-4S</keyword>
<keyword evidence="3" id="KW-0479">Metal-binding</keyword>
<proteinExistence type="predicted"/>
<feature type="compositionally biased region" description="Basic and acidic residues" evidence="8">
    <location>
        <begin position="113"/>
        <end position="127"/>
    </location>
</feature>
<evidence type="ECO:0000256" key="2">
    <source>
        <dbReference type="ARBA" id="ARBA00022448"/>
    </source>
</evidence>
<reference evidence="9" key="1">
    <citation type="submission" date="2022-12" db="EMBL/GenBank/DDBJ databases">
        <authorList>
            <person name="Deng Y."/>
            <person name="Zhang Y.-Q."/>
        </authorList>
    </citation>
    <scope>NUCLEOTIDE SEQUENCE</scope>
    <source>
        <strain evidence="9">CPCC 205372</strain>
    </source>
</reference>
<evidence type="ECO:0000256" key="8">
    <source>
        <dbReference type="SAM" id="MobiDB-lite"/>
    </source>
</evidence>
<evidence type="ECO:0000256" key="5">
    <source>
        <dbReference type="ARBA" id="ARBA00023004"/>
    </source>
</evidence>
<keyword evidence="5" id="KW-0408">Iron</keyword>
<keyword evidence="6" id="KW-0411">Iron-sulfur</keyword>
<accession>A0ABT4PQA1</accession>
<dbReference type="PANTHER" id="PTHR36923">
    <property type="entry name" value="FERREDOXIN"/>
    <property type="match status" value="1"/>
</dbReference>
<keyword evidence="4" id="KW-0249">Electron transport</keyword>
<name>A0ABT4PQA1_9MYCO</name>
<dbReference type="PANTHER" id="PTHR36923:SF3">
    <property type="entry name" value="FERREDOXIN"/>
    <property type="match status" value="1"/>
</dbReference>
<evidence type="ECO:0000256" key="6">
    <source>
        <dbReference type="ARBA" id="ARBA00023014"/>
    </source>
</evidence>
<comment type="caution">
    <text evidence="9">The sequence shown here is derived from an EMBL/GenBank/DDBJ whole genome shotgun (WGS) entry which is preliminary data.</text>
</comment>